<dbReference type="AlphaFoldDB" id="A0A8J2P3K4"/>
<keyword evidence="5 8" id="KW-0472">Membrane</keyword>
<reference evidence="9" key="1">
    <citation type="submission" date="2021-06" db="EMBL/GenBank/DDBJ databases">
        <authorList>
            <person name="Hodson N. C."/>
            <person name="Mongue J. A."/>
            <person name="Jaron S. K."/>
        </authorList>
    </citation>
    <scope>NUCLEOTIDE SEQUENCE</scope>
</reference>
<evidence type="ECO:0000256" key="3">
    <source>
        <dbReference type="ARBA" id="ARBA00022692"/>
    </source>
</evidence>
<comment type="caution">
    <text evidence="9">The sequence shown here is derived from an EMBL/GenBank/DDBJ whole genome shotgun (WGS) entry which is preliminary data.</text>
</comment>
<evidence type="ECO:0000256" key="5">
    <source>
        <dbReference type="ARBA" id="ARBA00023136"/>
    </source>
</evidence>
<dbReference type="EMBL" id="CAJVCH010107497">
    <property type="protein sequence ID" value="CAG7724246.1"/>
    <property type="molecule type" value="Genomic_DNA"/>
</dbReference>
<dbReference type="PANTHER" id="PTHR42643:SF24">
    <property type="entry name" value="IONOTROPIC RECEPTOR 60A"/>
    <property type="match status" value="1"/>
</dbReference>
<evidence type="ECO:0000313" key="9">
    <source>
        <dbReference type="EMBL" id="CAG7724246.1"/>
    </source>
</evidence>
<dbReference type="Proteomes" id="UP000708208">
    <property type="component" value="Unassembled WGS sequence"/>
</dbReference>
<keyword evidence="7" id="KW-0325">Glycoprotein</keyword>
<proteinExistence type="predicted"/>
<dbReference type="InterPro" id="IPR052192">
    <property type="entry name" value="Insect_Ionotropic_Sensory_Rcpt"/>
</dbReference>
<evidence type="ECO:0000256" key="6">
    <source>
        <dbReference type="ARBA" id="ARBA00023170"/>
    </source>
</evidence>
<keyword evidence="2" id="KW-1003">Cell membrane</keyword>
<evidence type="ECO:0000256" key="4">
    <source>
        <dbReference type="ARBA" id="ARBA00022989"/>
    </source>
</evidence>
<feature type="transmembrane region" description="Helical" evidence="8">
    <location>
        <begin position="329"/>
        <end position="349"/>
    </location>
</feature>
<keyword evidence="10" id="KW-1185">Reference proteome</keyword>
<feature type="transmembrane region" description="Helical" evidence="8">
    <location>
        <begin position="295"/>
        <end position="317"/>
    </location>
</feature>
<gene>
    <name evidence="9" type="ORF">AFUS01_LOCUS13280</name>
</gene>
<keyword evidence="3 8" id="KW-0812">Transmembrane</keyword>
<sequence>MANGALVQATKSAKVFFIILTIVAQGTSKHLLPKILHHNKTPCFTTVFVDSNLTTEQVGIVRRELEQIETPTTVASLKVFKELLEKESNLEKVTSRHEQHCDTIILYPHACNATLGILKPQTFQNMHVIVVKNYNWESENEFRPYIEQFQAEHTYIFVRDFDPEDMAKTSTVQNTISDEDTFIEFSSETHLANNYKKQSRLEASMDKLREKHFRVQMYDFKSHYFSYEGTKVGLGYNIINSASLKYNFTYELGLAGVSLTKLDDGTFTGFEFDLIYDRADILLLYTTSFLQNSKVVATSYFSAASVIFLTSIPSVIIDWQAIIYPLQGSTWAAIILCGLGVWAVLYLRLKFAPKRTHQHPLSTSFDIAFHSLLGQSLTVPNGVEAEDIPEDFSGLAQRT</sequence>
<comment type="subcellular location">
    <subcellularLocation>
        <location evidence="1">Cell membrane</location>
        <topology evidence="1">Multi-pass membrane protein</topology>
    </subcellularLocation>
</comment>
<organism evidence="9 10">
    <name type="scientific">Allacma fusca</name>
    <dbReference type="NCBI Taxonomy" id="39272"/>
    <lineage>
        <taxon>Eukaryota</taxon>
        <taxon>Metazoa</taxon>
        <taxon>Ecdysozoa</taxon>
        <taxon>Arthropoda</taxon>
        <taxon>Hexapoda</taxon>
        <taxon>Collembola</taxon>
        <taxon>Symphypleona</taxon>
        <taxon>Sminthuridae</taxon>
        <taxon>Allacma</taxon>
    </lineage>
</organism>
<evidence type="ECO:0000256" key="2">
    <source>
        <dbReference type="ARBA" id="ARBA00022475"/>
    </source>
</evidence>
<evidence type="ECO:0000256" key="1">
    <source>
        <dbReference type="ARBA" id="ARBA00004651"/>
    </source>
</evidence>
<keyword evidence="6" id="KW-0675">Receptor</keyword>
<evidence type="ECO:0000256" key="7">
    <source>
        <dbReference type="ARBA" id="ARBA00023180"/>
    </source>
</evidence>
<feature type="non-terminal residue" evidence="9">
    <location>
        <position position="399"/>
    </location>
</feature>
<protein>
    <submittedName>
        <fullName evidence="9">Uncharacterized protein</fullName>
    </submittedName>
</protein>
<evidence type="ECO:0000256" key="8">
    <source>
        <dbReference type="SAM" id="Phobius"/>
    </source>
</evidence>
<dbReference type="PANTHER" id="PTHR42643">
    <property type="entry name" value="IONOTROPIC RECEPTOR 20A-RELATED"/>
    <property type="match status" value="1"/>
</dbReference>
<keyword evidence="4 8" id="KW-1133">Transmembrane helix</keyword>
<evidence type="ECO:0000313" key="10">
    <source>
        <dbReference type="Proteomes" id="UP000708208"/>
    </source>
</evidence>
<dbReference type="GO" id="GO:0005886">
    <property type="term" value="C:plasma membrane"/>
    <property type="evidence" value="ECO:0007669"/>
    <property type="project" value="UniProtKB-SubCell"/>
</dbReference>
<accession>A0A8J2P3K4</accession>
<name>A0A8J2P3K4_9HEXA</name>